<evidence type="ECO:0000313" key="4">
    <source>
        <dbReference type="Proteomes" id="UP000011690"/>
    </source>
</evidence>
<name>L9WMP3_9EURY</name>
<keyword evidence="4" id="KW-1185">Reference proteome</keyword>
<feature type="compositionally biased region" description="Polar residues" evidence="1">
    <location>
        <begin position="37"/>
        <end position="49"/>
    </location>
</feature>
<evidence type="ECO:0000256" key="2">
    <source>
        <dbReference type="SAM" id="Phobius"/>
    </source>
</evidence>
<accession>L9WMP3</accession>
<comment type="caution">
    <text evidence="3">The sequence shown here is derived from an EMBL/GenBank/DDBJ whole genome shotgun (WGS) entry which is preliminary data.</text>
</comment>
<feature type="transmembrane region" description="Helical" evidence="2">
    <location>
        <begin position="87"/>
        <end position="109"/>
    </location>
</feature>
<dbReference type="AlphaFoldDB" id="L9WMP3"/>
<protein>
    <submittedName>
        <fullName evidence="3">Uncharacterized protein</fullName>
    </submittedName>
</protein>
<evidence type="ECO:0000256" key="1">
    <source>
        <dbReference type="SAM" id="MobiDB-lite"/>
    </source>
</evidence>
<sequence>MLTNSRRQGTIYGRAVRRRLHGRHHPTTEPEPFETTMSQDESTGSSGHTQGRRLVSVLRLAAVALLVVGFSGWLLDDGGEVTLESPFTIAFGLGVGCAVASIYLGIFLANRD</sequence>
<evidence type="ECO:0000313" key="3">
    <source>
        <dbReference type="EMBL" id="ELY50739.1"/>
    </source>
</evidence>
<dbReference type="Proteomes" id="UP000011690">
    <property type="component" value="Unassembled WGS sequence"/>
</dbReference>
<keyword evidence="2" id="KW-1133">Transmembrane helix</keyword>
<feature type="region of interest" description="Disordered" evidence="1">
    <location>
        <begin position="17"/>
        <end position="49"/>
    </location>
</feature>
<dbReference type="EMBL" id="AOHY01000010">
    <property type="protein sequence ID" value="ELY50739.1"/>
    <property type="molecule type" value="Genomic_DNA"/>
</dbReference>
<gene>
    <name evidence="3" type="ORF">C494_05170</name>
</gene>
<keyword evidence="2" id="KW-0472">Membrane</keyword>
<organism evidence="3 4">
    <name type="scientific">Natronorubrum bangense JCM 10635</name>
    <dbReference type="NCBI Taxonomy" id="1227500"/>
    <lineage>
        <taxon>Archaea</taxon>
        <taxon>Methanobacteriati</taxon>
        <taxon>Methanobacteriota</taxon>
        <taxon>Stenosarchaea group</taxon>
        <taxon>Halobacteria</taxon>
        <taxon>Halobacteriales</taxon>
        <taxon>Natrialbaceae</taxon>
        <taxon>Natronorubrum</taxon>
    </lineage>
</organism>
<keyword evidence="2" id="KW-0812">Transmembrane</keyword>
<dbReference type="eggNOG" id="arCOG10711">
    <property type="taxonomic scope" value="Archaea"/>
</dbReference>
<reference evidence="3 4" key="1">
    <citation type="journal article" date="2014" name="PLoS Genet.">
        <title>Phylogenetically driven sequencing of extremely halophilic archaea reveals strategies for static and dynamic osmo-response.</title>
        <authorList>
            <person name="Becker E.A."/>
            <person name="Seitzer P.M."/>
            <person name="Tritt A."/>
            <person name="Larsen D."/>
            <person name="Krusor M."/>
            <person name="Yao A.I."/>
            <person name="Wu D."/>
            <person name="Madern D."/>
            <person name="Eisen J.A."/>
            <person name="Darling A.E."/>
            <person name="Facciotti M.T."/>
        </authorList>
    </citation>
    <scope>NUCLEOTIDE SEQUENCE [LARGE SCALE GENOMIC DNA]</scope>
    <source>
        <strain evidence="3 4">JCM 10635</strain>
    </source>
</reference>
<feature type="transmembrane region" description="Helical" evidence="2">
    <location>
        <begin position="57"/>
        <end position="75"/>
    </location>
</feature>
<proteinExistence type="predicted"/>